<name>A0A7V8VGG3_9BACT</name>
<dbReference type="RefSeq" id="WP_194539374.1">
    <property type="nucleotide sequence ID" value="NZ_JACEFB010000015.1"/>
</dbReference>
<feature type="signal peptide" evidence="1">
    <location>
        <begin position="1"/>
        <end position="27"/>
    </location>
</feature>
<sequence length="162" mass="17529">MSTLSRCLIPLVCISWMVVGPTSMARAADPEVNFKIEMGWSETKYIFSLNKEAAIRLREALNRADPKLIGDAIGNALAVAIPDVRIKIGIKILTMLVTNNVEAFRRALNKEGAIGPNGITITLTASGWLPMLLSGSFSGNLPLLDVANIAINPRSWSIAPRE</sequence>
<dbReference type="Proteomes" id="UP000542342">
    <property type="component" value="Unassembled WGS sequence"/>
</dbReference>
<evidence type="ECO:0000256" key="1">
    <source>
        <dbReference type="SAM" id="SignalP"/>
    </source>
</evidence>
<feature type="chain" id="PRO_5030942007" evidence="1">
    <location>
        <begin position="28"/>
        <end position="162"/>
    </location>
</feature>
<dbReference type="EMBL" id="JACEFB010000015">
    <property type="protein sequence ID" value="MBA2227506.1"/>
    <property type="molecule type" value="Genomic_DNA"/>
</dbReference>
<gene>
    <name evidence="2" type="ORF">H0921_15205</name>
</gene>
<dbReference type="AlphaFoldDB" id="A0A7V8VGG3"/>
<comment type="caution">
    <text evidence="2">The sequence shown here is derived from an EMBL/GenBank/DDBJ whole genome shotgun (WGS) entry which is preliminary data.</text>
</comment>
<keyword evidence="1" id="KW-0732">Signal</keyword>
<proteinExistence type="predicted"/>
<evidence type="ECO:0000313" key="3">
    <source>
        <dbReference type="Proteomes" id="UP000542342"/>
    </source>
</evidence>
<organism evidence="2 3">
    <name type="scientific">Thermogemmata fonticola</name>
    <dbReference type="NCBI Taxonomy" id="2755323"/>
    <lineage>
        <taxon>Bacteria</taxon>
        <taxon>Pseudomonadati</taxon>
        <taxon>Planctomycetota</taxon>
        <taxon>Planctomycetia</taxon>
        <taxon>Gemmatales</taxon>
        <taxon>Gemmataceae</taxon>
        <taxon>Thermogemmata</taxon>
    </lineage>
</organism>
<protein>
    <submittedName>
        <fullName evidence="2">Uncharacterized protein</fullName>
    </submittedName>
</protein>
<accession>A0A7V8VGG3</accession>
<keyword evidence="3" id="KW-1185">Reference proteome</keyword>
<reference evidence="2 3" key="1">
    <citation type="submission" date="2020-07" db="EMBL/GenBank/DDBJ databases">
        <title>Thermogemmata thermophila gen. nov., sp. nov., a novel moderate thermophilic planctomycete from a Kamchatka hot spring.</title>
        <authorList>
            <person name="Elcheninov A.G."/>
            <person name="Podosokorskaya O.A."/>
            <person name="Kovaleva O.L."/>
            <person name="Novikov A."/>
            <person name="Bonch-Osmolovskaya E.A."/>
            <person name="Toshchakov S.V."/>
            <person name="Kublanov I.V."/>
        </authorList>
    </citation>
    <scope>NUCLEOTIDE SEQUENCE [LARGE SCALE GENOMIC DNA]</scope>
    <source>
        <strain evidence="2 3">2918</strain>
    </source>
</reference>
<evidence type="ECO:0000313" key="2">
    <source>
        <dbReference type="EMBL" id="MBA2227506.1"/>
    </source>
</evidence>